<dbReference type="RefSeq" id="WP_009184154.1">
    <property type="nucleotide sequence ID" value="NZ_AMGM01000011.1"/>
</dbReference>
<keyword evidence="2" id="KW-0813">Transport</keyword>
<proteinExistence type="predicted"/>
<feature type="region of interest" description="Disordered" evidence="8">
    <location>
        <begin position="432"/>
        <end position="456"/>
    </location>
</feature>
<gene>
    <name evidence="10" type="primary">gltP</name>
    <name evidence="10" type="ORF">B879_01110</name>
</gene>
<evidence type="ECO:0000256" key="9">
    <source>
        <dbReference type="SAM" id="Phobius"/>
    </source>
</evidence>
<keyword evidence="7 9" id="KW-0472">Membrane</keyword>
<evidence type="ECO:0000256" key="6">
    <source>
        <dbReference type="ARBA" id="ARBA00022989"/>
    </source>
</evidence>
<dbReference type="Proteomes" id="UP000004478">
    <property type="component" value="Unassembled WGS sequence"/>
</dbReference>
<evidence type="ECO:0000256" key="1">
    <source>
        <dbReference type="ARBA" id="ARBA00004651"/>
    </source>
</evidence>
<dbReference type="Pfam" id="PF00375">
    <property type="entry name" value="SDF"/>
    <property type="match status" value="1"/>
</dbReference>
<organism evidence="10 11">
    <name type="scientific">Cecembia lonarensis (strain CCUG 58316 / KCTC 22772 / LW9)</name>
    <dbReference type="NCBI Taxonomy" id="1225176"/>
    <lineage>
        <taxon>Bacteria</taxon>
        <taxon>Pseudomonadati</taxon>
        <taxon>Bacteroidota</taxon>
        <taxon>Cytophagia</taxon>
        <taxon>Cytophagales</taxon>
        <taxon>Cyclobacteriaceae</taxon>
        <taxon>Cecembia</taxon>
    </lineage>
</organism>
<dbReference type="PANTHER" id="PTHR11958">
    <property type="entry name" value="SODIUM/DICARBOXYLATE SYMPORTER-RELATED"/>
    <property type="match status" value="1"/>
</dbReference>
<keyword evidence="6 9" id="KW-1133">Transmembrane helix</keyword>
<feature type="transmembrane region" description="Helical" evidence="9">
    <location>
        <begin position="162"/>
        <end position="181"/>
    </location>
</feature>
<dbReference type="Gene3D" id="1.10.3860.10">
    <property type="entry name" value="Sodium:dicarboxylate symporter"/>
    <property type="match status" value="1"/>
</dbReference>
<keyword evidence="3" id="KW-1003">Cell membrane</keyword>
<dbReference type="InterPro" id="IPR050746">
    <property type="entry name" value="DAACS"/>
</dbReference>
<protein>
    <submittedName>
        <fullName evidence="10">Glutamate-aspartate carrier protein</fullName>
    </submittedName>
</protein>
<evidence type="ECO:0000256" key="3">
    <source>
        <dbReference type="ARBA" id="ARBA00022475"/>
    </source>
</evidence>
<dbReference type="EMBL" id="AMGM01000011">
    <property type="protein sequence ID" value="EKB50253.1"/>
    <property type="molecule type" value="Genomic_DNA"/>
</dbReference>
<feature type="transmembrane region" description="Helical" evidence="9">
    <location>
        <begin position="202"/>
        <end position="223"/>
    </location>
</feature>
<comment type="subcellular location">
    <subcellularLocation>
        <location evidence="1">Cell membrane</location>
        <topology evidence="1">Multi-pass membrane protein</topology>
    </subcellularLocation>
</comment>
<comment type="caution">
    <text evidence="10">The sequence shown here is derived from an EMBL/GenBank/DDBJ whole genome shotgun (WGS) entry which is preliminary data.</text>
</comment>
<reference evidence="10 11" key="1">
    <citation type="journal article" date="2012" name="J. Bacteriol.">
        <title>Draft Genome Sequence of Cecembia lonarensis Strain LW9T, Isolated from Lonar Lake, a Haloalkaline Lake in India.</title>
        <authorList>
            <person name="Shivaji S."/>
            <person name="Ara S."/>
            <person name="Singh A."/>
            <person name="Pinnaka A.K."/>
        </authorList>
    </citation>
    <scope>NUCLEOTIDE SEQUENCE [LARGE SCALE GENOMIC DNA]</scope>
    <source>
        <strain evidence="10 11">LW9</strain>
    </source>
</reference>
<name>K1LJ20_CECL9</name>
<keyword evidence="11" id="KW-1185">Reference proteome</keyword>
<feature type="transmembrane region" description="Helical" evidence="9">
    <location>
        <begin position="50"/>
        <end position="71"/>
    </location>
</feature>
<evidence type="ECO:0000313" key="10">
    <source>
        <dbReference type="EMBL" id="EKB50253.1"/>
    </source>
</evidence>
<dbReference type="SUPFAM" id="SSF118215">
    <property type="entry name" value="Proton glutamate symport protein"/>
    <property type="match status" value="1"/>
</dbReference>
<feature type="transmembrane region" description="Helical" evidence="9">
    <location>
        <begin position="375"/>
        <end position="396"/>
    </location>
</feature>
<dbReference type="GO" id="GO:0006835">
    <property type="term" value="P:dicarboxylic acid transport"/>
    <property type="evidence" value="ECO:0007669"/>
    <property type="project" value="UniProtKB-ARBA"/>
</dbReference>
<evidence type="ECO:0000256" key="2">
    <source>
        <dbReference type="ARBA" id="ARBA00022448"/>
    </source>
</evidence>
<dbReference type="OrthoDB" id="9768885at2"/>
<sequence length="456" mass="48202">MLKKIPLHTQIIIGLVLGLIFGLVVIQFGFSPDFTVKYIKPAGTIFINALKMIAVPLVLASLIVGVANLGDISKLSRIGGKTILAYLLTTVIAISIGLLLVNFFEPGEQLPQDTRDKLMTQFDDQAGSKATKAADIRDQGPLQPLVDIVPENLFAAAADNGSMLQVVFFAIIAGIALLQIEKAKAKTFIAFFDALNDVIIKIVEYIMLIAPYGVFALMASLIVEIAGDNPESAVELLLALLKYTLVVLGGLILVIVGVYALMLKSFTKISFRDFIKSLRPAMLLGFSTSSSSATLPVTMKLVEEEIGVSEEVSSFVLPLGATINMNGTSLYQAVAAVFIAQALGMDLTISQQLTIVLTATLAAIGSAGVPGAGLIMLIIVLEAIGVPGAGVALIIAPDRILDMFRTVVNVTGDAAVCVTVASTEGELPAGLIRKSNPFTSNEGLEDVEPTKEQEVN</sequence>
<evidence type="ECO:0000256" key="4">
    <source>
        <dbReference type="ARBA" id="ARBA00022692"/>
    </source>
</evidence>
<evidence type="ECO:0000256" key="5">
    <source>
        <dbReference type="ARBA" id="ARBA00022847"/>
    </source>
</evidence>
<feature type="transmembrane region" description="Helical" evidence="9">
    <location>
        <begin position="243"/>
        <end position="261"/>
    </location>
</feature>
<dbReference type="InterPro" id="IPR001991">
    <property type="entry name" value="Na-dicarboxylate_symporter"/>
</dbReference>
<dbReference type="InterPro" id="IPR036458">
    <property type="entry name" value="Na:dicarbo_symporter_sf"/>
</dbReference>
<dbReference type="AlphaFoldDB" id="K1LJ20"/>
<feature type="transmembrane region" description="Helical" evidence="9">
    <location>
        <begin position="83"/>
        <end position="104"/>
    </location>
</feature>
<dbReference type="GO" id="GO:0005886">
    <property type="term" value="C:plasma membrane"/>
    <property type="evidence" value="ECO:0007669"/>
    <property type="project" value="UniProtKB-SubCell"/>
</dbReference>
<evidence type="ECO:0000256" key="8">
    <source>
        <dbReference type="SAM" id="MobiDB-lite"/>
    </source>
</evidence>
<dbReference type="PANTHER" id="PTHR11958:SF63">
    <property type="entry name" value="AMINO ACID TRANSPORTER"/>
    <property type="match status" value="1"/>
</dbReference>
<dbReference type="GO" id="GO:0015293">
    <property type="term" value="F:symporter activity"/>
    <property type="evidence" value="ECO:0007669"/>
    <property type="project" value="UniProtKB-KW"/>
</dbReference>
<feature type="transmembrane region" description="Helical" evidence="9">
    <location>
        <begin position="352"/>
        <end position="369"/>
    </location>
</feature>
<accession>K1LJ20</accession>
<dbReference type="FunFam" id="1.10.3860.10:FF:000001">
    <property type="entry name" value="C4-dicarboxylate transport protein"/>
    <property type="match status" value="1"/>
</dbReference>
<evidence type="ECO:0000256" key="7">
    <source>
        <dbReference type="ARBA" id="ARBA00023136"/>
    </source>
</evidence>
<keyword evidence="5" id="KW-0769">Symport</keyword>
<dbReference type="PRINTS" id="PR00173">
    <property type="entry name" value="EDTRNSPORT"/>
</dbReference>
<keyword evidence="4 9" id="KW-0812">Transmembrane</keyword>
<feature type="transmembrane region" description="Helical" evidence="9">
    <location>
        <begin position="12"/>
        <end position="30"/>
    </location>
</feature>
<evidence type="ECO:0000313" key="11">
    <source>
        <dbReference type="Proteomes" id="UP000004478"/>
    </source>
</evidence>